<keyword evidence="3" id="KW-1133">Transmembrane helix</keyword>
<accession>A0A0G4LZD6</accession>
<keyword evidence="3" id="KW-0812">Transmembrane</keyword>
<evidence type="ECO:0000313" key="5">
    <source>
        <dbReference type="Proteomes" id="UP000045706"/>
    </source>
</evidence>
<evidence type="ECO:0000256" key="2">
    <source>
        <dbReference type="SAM" id="MobiDB-lite"/>
    </source>
</evidence>
<feature type="transmembrane region" description="Helical" evidence="3">
    <location>
        <begin position="103"/>
        <end position="126"/>
    </location>
</feature>
<dbReference type="InterPro" id="IPR029063">
    <property type="entry name" value="SAM-dependent_MTases_sf"/>
</dbReference>
<keyword evidence="3" id="KW-0472">Membrane</keyword>
<dbReference type="EMBL" id="CVQI01020002">
    <property type="protein sequence ID" value="CRK27372.1"/>
    <property type="molecule type" value="Genomic_DNA"/>
</dbReference>
<evidence type="ECO:0000256" key="3">
    <source>
        <dbReference type="SAM" id="Phobius"/>
    </source>
</evidence>
<dbReference type="GO" id="GO:0015489">
    <property type="term" value="F:putrescine transmembrane transporter activity"/>
    <property type="evidence" value="ECO:0007669"/>
    <property type="project" value="TreeGrafter"/>
</dbReference>
<dbReference type="SUPFAM" id="SSF53335">
    <property type="entry name" value="S-adenosyl-L-methionine-dependent methyltransferases"/>
    <property type="match status" value="1"/>
</dbReference>
<feature type="transmembrane region" description="Helical" evidence="3">
    <location>
        <begin position="314"/>
        <end position="334"/>
    </location>
</feature>
<dbReference type="GO" id="GO:0005886">
    <property type="term" value="C:plasma membrane"/>
    <property type="evidence" value="ECO:0007669"/>
    <property type="project" value="TreeGrafter"/>
</dbReference>
<name>A0A0G4LZD6_VERLO</name>
<dbReference type="InterPro" id="IPR031155">
    <property type="entry name" value="DUR"/>
</dbReference>
<dbReference type="PANTHER" id="PTHR46154:SF4">
    <property type="entry name" value="UREA ACTIVE TRANSPORTER"/>
    <property type="match status" value="1"/>
</dbReference>
<proteinExistence type="predicted"/>
<dbReference type="AlphaFoldDB" id="A0A0G4LZD6"/>
<evidence type="ECO:0000313" key="4">
    <source>
        <dbReference type="EMBL" id="CRK27372.1"/>
    </source>
</evidence>
<feature type="transmembrane region" description="Helical" evidence="3">
    <location>
        <begin position="132"/>
        <end position="154"/>
    </location>
</feature>
<sequence length="391" mass="42091">MGSDARTACPDASGQGTADDDSDASDYSSVSTIDDLPPIRAYGHTYHGSGTILTPNDESERGRLEIQHSLFQLCLDGALTSARLPVPTGRPLSILDIGAGTGAWAIAVVVCYDALVISSVSVGLFYNGISMGYLYVLMGVLISAAVLPATLTLIWRGQNKWAATLTPIFGTILAIISWLVTAKKDCGVLDVTCTGSNTPMLVGNVVALLSPLILIPIFTLIFGVDKYDWQSMMEIRKGDDHDLANAAGVDLEETPGGHQETSEEFEREQAMLRRAFKISVTATVIMTLAMLILWPMPMYGSAYIFSKPFFTGWVIVGIMWIFCSFCAVGLYPIFEGRATLIHTVKSMLGGKKPTRHVITEGQGDGEGISGTATPDDHEKKRIEGQEKAVTE</sequence>
<protein>
    <submittedName>
        <fullName evidence="4">Uncharacterized protein</fullName>
    </submittedName>
</protein>
<gene>
    <name evidence="4" type="ORF">BN1723_013954</name>
</gene>
<keyword evidence="1" id="KW-0813">Transport</keyword>
<dbReference type="GO" id="GO:0015204">
    <property type="term" value="F:urea transmembrane transporter activity"/>
    <property type="evidence" value="ECO:0007669"/>
    <property type="project" value="InterPro"/>
</dbReference>
<dbReference type="Proteomes" id="UP000045706">
    <property type="component" value="Unassembled WGS sequence"/>
</dbReference>
<dbReference type="PANTHER" id="PTHR46154">
    <property type="match status" value="1"/>
</dbReference>
<feature type="compositionally biased region" description="Basic and acidic residues" evidence="2">
    <location>
        <begin position="374"/>
        <end position="391"/>
    </location>
</feature>
<feature type="region of interest" description="Disordered" evidence="2">
    <location>
        <begin position="358"/>
        <end position="391"/>
    </location>
</feature>
<evidence type="ECO:0000256" key="1">
    <source>
        <dbReference type="ARBA" id="ARBA00022448"/>
    </source>
</evidence>
<dbReference type="Gene3D" id="1.20.1730.10">
    <property type="entry name" value="Sodium/glucose cotransporter"/>
    <property type="match status" value="1"/>
</dbReference>
<dbReference type="GO" id="GO:0015606">
    <property type="term" value="F:spermidine transmembrane transporter activity"/>
    <property type="evidence" value="ECO:0007669"/>
    <property type="project" value="TreeGrafter"/>
</dbReference>
<feature type="region of interest" description="Disordered" evidence="2">
    <location>
        <begin position="1"/>
        <end position="36"/>
    </location>
</feature>
<dbReference type="InterPro" id="IPR038377">
    <property type="entry name" value="Na/Glc_symporter_sf"/>
</dbReference>
<feature type="transmembrane region" description="Helical" evidence="3">
    <location>
        <begin position="201"/>
        <end position="224"/>
    </location>
</feature>
<organism evidence="4 5">
    <name type="scientific">Verticillium longisporum</name>
    <name type="common">Verticillium dahliae var. longisporum</name>
    <dbReference type="NCBI Taxonomy" id="100787"/>
    <lineage>
        <taxon>Eukaryota</taxon>
        <taxon>Fungi</taxon>
        <taxon>Dikarya</taxon>
        <taxon>Ascomycota</taxon>
        <taxon>Pezizomycotina</taxon>
        <taxon>Sordariomycetes</taxon>
        <taxon>Hypocreomycetidae</taxon>
        <taxon>Glomerellales</taxon>
        <taxon>Plectosphaerellaceae</taxon>
        <taxon>Verticillium</taxon>
    </lineage>
</organism>
<feature type="transmembrane region" description="Helical" evidence="3">
    <location>
        <begin position="275"/>
        <end position="294"/>
    </location>
</feature>
<feature type="transmembrane region" description="Helical" evidence="3">
    <location>
        <begin position="161"/>
        <end position="181"/>
    </location>
</feature>
<reference evidence="5" key="1">
    <citation type="submission" date="2015-05" db="EMBL/GenBank/DDBJ databases">
        <authorList>
            <person name="Fogelqvist Johan"/>
        </authorList>
    </citation>
    <scope>NUCLEOTIDE SEQUENCE [LARGE SCALE GENOMIC DNA]</scope>
</reference>